<evidence type="ECO:0000256" key="1">
    <source>
        <dbReference type="ARBA" id="ARBA00004141"/>
    </source>
</evidence>
<keyword evidence="4 5" id="KW-0472">Membrane</keyword>
<sequence length="129" mass="14186">MTVRTPLAYVAVAGLCIALHNAVVILADSVGMPLWFAVLLSFGIVACAGYVLHGLFTFRQPLAAIGLVRYFIAMSANIPFAFVATWFWHEQVDLPMTFAAPIASVCMLALNFLLGRWAIVTPTRWTELR</sequence>
<dbReference type="Proteomes" id="UP000216442">
    <property type="component" value="Unassembled WGS sequence"/>
</dbReference>
<evidence type="ECO:0000259" key="6">
    <source>
        <dbReference type="Pfam" id="PF04138"/>
    </source>
</evidence>
<evidence type="ECO:0000256" key="2">
    <source>
        <dbReference type="ARBA" id="ARBA00022692"/>
    </source>
</evidence>
<feature type="domain" description="GtrA/DPMS transmembrane" evidence="6">
    <location>
        <begin position="9"/>
        <end position="119"/>
    </location>
</feature>
<dbReference type="GO" id="GO:0016020">
    <property type="term" value="C:membrane"/>
    <property type="evidence" value="ECO:0007669"/>
    <property type="project" value="UniProtKB-SubCell"/>
</dbReference>
<comment type="caution">
    <text evidence="7">The sequence shown here is derived from an EMBL/GenBank/DDBJ whole genome shotgun (WGS) entry which is preliminary data.</text>
</comment>
<reference evidence="7 8" key="1">
    <citation type="submission" date="2017-08" db="EMBL/GenBank/DDBJ databases">
        <title>Mesorhizobium wenxinae sp. nov., a novel rhizobial species isolated from root nodules of chickpea (Cicer arietinum L.).</title>
        <authorList>
            <person name="Zhang J."/>
        </authorList>
    </citation>
    <scope>NUCLEOTIDE SEQUENCE [LARGE SCALE GENOMIC DNA]</scope>
    <source>
        <strain evidence="7 8">SDW018</strain>
    </source>
</reference>
<dbReference type="AlphaFoldDB" id="A0A271LVC6"/>
<comment type="subcellular location">
    <subcellularLocation>
        <location evidence="1">Membrane</location>
        <topology evidence="1">Multi-pass membrane protein</topology>
    </subcellularLocation>
</comment>
<dbReference type="EMBL" id="NPKJ01000007">
    <property type="protein sequence ID" value="PAQ12141.1"/>
    <property type="molecule type" value="Genomic_DNA"/>
</dbReference>
<keyword evidence="2 5" id="KW-0812">Transmembrane</keyword>
<name>A0A271LVC6_9HYPH</name>
<feature type="transmembrane region" description="Helical" evidence="5">
    <location>
        <begin position="67"/>
        <end position="88"/>
    </location>
</feature>
<evidence type="ECO:0000256" key="4">
    <source>
        <dbReference type="ARBA" id="ARBA00023136"/>
    </source>
</evidence>
<evidence type="ECO:0000256" key="3">
    <source>
        <dbReference type="ARBA" id="ARBA00022989"/>
    </source>
</evidence>
<feature type="transmembrane region" description="Helical" evidence="5">
    <location>
        <begin position="33"/>
        <end position="55"/>
    </location>
</feature>
<feature type="transmembrane region" description="Helical" evidence="5">
    <location>
        <begin position="7"/>
        <end position="27"/>
    </location>
</feature>
<accession>A0A271LVC6</accession>
<evidence type="ECO:0000313" key="8">
    <source>
        <dbReference type="Proteomes" id="UP000216442"/>
    </source>
</evidence>
<dbReference type="OrthoDB" id="7597029at2"/>
<dbReference type="GO" id="GO:0000271">
    <property type="term" value="P:polysaccharide biosynthetic process"/>
    <property type="evidence" value="ECO:0007669"/>
    <property type="project" value="InterPro"/>
</dbReference>
<proteinExistence type="predicted"/>
<evidence type="ECO:0000313" key="7">
    <source>
        <dbReference type="EMBL" id="PAQ12141.1"/>
    </source>
</evidence>
<keyword evidence="8" id="KW-1185">Reference proteome</keyword>
<evidence type="ECO:0000256" key="5">
    <source>
        <dbReference type="SAM" id="Phobius"/>
    </source>
</evidence>
<keyword evidence="3 5" id="KW-1133">Transmembrane helix</keyword>
<feature type="transmembrane region" description="Helical" evidence="5">
    <location>
        <begin position="94"/>
        <end position="114"/>
    </location>
</feature>
<dbReference type="InterPro" id="IPR007267">
    <property type="entry name" value="GtrA_DPMS_TM"/>
</dbReference>
<dbReference type="Pfam" id="PF04138">
    <property type="entry name" value="GtrA_DPMS_TM"/>
    <property type="match status" value="1"/>
</dbReference>
<gene>
    <name evidence="7" type="ORF">CIT26_01890</name>
</gene>
<protein>
    <recommendedName>
        <fullName evidence="6">GtrA/DPMS transmembrane domain-containing protein</fullName>
    </recommendedName>
</protein>
<organism evidence="7 8">
    <name type="scientific">Mesorhizobium temperatum</name>
    <dbReference type="NCBI Taxonomy" id="241416"/>
    <lineage>
        <taxon>Bacteria</taxon>
        <taxon>Pseudomonadati</taxon>
        <taxon>Pseudomonadota</taxon>
        <taxon>Alphaproteobacteria</taxon>
        <taxon>Hyphomicrobiales</taxon>
        <taxon>Phyllobacteriaceae</taxon>
        <taxon>Mesorhizobium</taxon>
    </lineage>
</organism>
<dbReference type="RefSeq" id="WP_095490984.1">
    <property type="nucleotide sequence ID" value="NZ_NPKJ01000007.1"/>
</dbReference>